<dbReference type="InterPro" id="IPR009948">
    <property type="entry name" value="Syd"/>
</dbReference>
<dbReference type="Proteomes" id="UP000031829">
    <property type="component" value="Chromosome"/>
</dbReference>
<protein>
    <submittedName>
        <fullName evidence="4">Syd family protein</fullName>
    </submittedName>
</protein>
<dbReference type="KEGG" id="bmeg:BG04_5204"/>
<dbReference type="RefSeq" id="WP_034651319.1">
    <property type="nucleotide sequence ID" value="NZ_BCVB01000010.1"/>
</dbReference>
<dbReference type="Pfam" id="PF07348">
    <property type="entry name" value="Syd"/>
    <property type="match status" value="1"/>
</dbReference>
<dbReference type="EMBL" id="CP009920">
    <property type="protein sequence ID" value="AJI24711.1"/>
    <property type="molecule type" value="Genomic_DNA"/>
</dbReference>
<dbReference type="GeneID" id="93643161"/>
<dbReference type="AlphaFoldDB" id="A0A0B6AMH2"/>
<sequence length="180" mass="21554">MSIKGIMTDYFERLLDYWNENYNTFPKAPWDEEMHPLLYVGEPDEEEYVFWKPVEKKAVENFSMIEAEIKMPLHHSIKEYFNSYLFLSLEGLYHSKYICLEPVEPGKDVRSYFKHLAHYDESQGKEFRYIQIGFISPDEMAINIDNKTGKVYTEDYETNELTLLEHSLEELIRKIKLKKS</sequence>
<keyword evidence="3" id="KW-0472">Membrane</keyword>
<dbReference type="InterPro" id="IPR038228">
    <property type="entry name" value="Syd_sf"/>
</dbReference>
<dbReference type="Gene3D" id="3.40.1580.20">
    <property type="entry name" value="Syd protein"/>
    <property type="match status" value="1"/>
</dbReference>
<evidence type="ECO:0000256" key="2">
    <source>
        <dbReference type="ARBA" id="ARBA00022519"/>
    </source>
</evidence>
<name>A0A0B6AMH2_PRIM2</name>
<evidence type="ECO:0000256" key="1">
    <source>
        <dbReference type="ARBA" id="ARBA00022475"/>
    </source>
</evidence>
<reference evidence="4 5" key="1">
    <citation type="journal article" date="2015" name="Genome Announc.">
        <title>Complete genome sequences for 35 biothreat assay-relevant bacillus species.</title>
        <authorList>
            <person name="Johnson S.L."/>
            <person name="Daligault H.E."/>
            <person name="Davenport K.W."/>
            <person name="Jaissle J."/>
            <person name="Frey K.G."/>
            <person name="Ladner J.T."/>
            <person name="Broomall S.M."/>
            <person name="Bishop-Lilly K.A."/>
            <person name="Bruce D.C."/>
            <person name="Gibbons H.S."/>
            <person name="Coyne S.R."/>
            <person name="Lo C.C."/>
            <person name="Meincke L."/>
            <person name="Munk A.C."/>
            <person name="Koroleva G.I."/>
            <person name="Rosenzweig C.N."/>
            <person name="Palacios G.F."/>
            <person name="Redden C.L."/>
            <person name="Minogue T.D."/>
            <person name="Chain P.S."/>
        </authorList>
    </citation>
    <scope>NUCLEOTIDE SEQUENCE [LARGE SCALE GENOMIC DNA]</scope>
    <source>
        <strain evidence="5">ATCC 14581 / DSM 32 / JCM 2506 / NBRC 15308 / NCIMB 9376 / NCTC 10342 / NRRL B-14308 / VKM B-512</strain>
    </source>
</reference>
<evidence type="ECO:0000313" key="5">
    <source>
        <dbReference type="Proteomes" id="UP000031829"/>
    </source>
</evidence>
<evidence type="ECO:0000256" key="3">
    <source>
        <dbReference type="ARBA" id="ARBA00023136"/>
    </source>
</evidence>
<gene>
    <name evidence="4" type="ORF">BG04_5204</name>
</gene>
<dbReference type="CDD" id="cd16323">
    <property type="entry name" value="Syd"/>
    <property type="match status" value="1"/>
</dbReference>
<dbReference type="GO" id="GO:0009898">
    <property type="term" value="C:cytoplasmic side of plasma membrane"/>
    <property type="evidence" value="ECO:0007669"/>
    <property type="project" value="InterPro"/>
</dbReference>
<proteinExistence type="predicted"/>
<organism evidence="4 5">
    <name type="scientific">Priestia megaterium (strain ATCC 14581 / DSM 32 / CCUG 1817 / JCM 2506 / NBRC 15308 / NCIMB 9376 / NCTC 10342 / NRRL B-14308 / VKM B-512 / Ford 19)</name>
    <name type="common">Bacillus megaterium</name>
    <dbReference type="NCBI Taxonomy" id="1348623"/>
    <lineage>
        <taxon>Bacteria</taxon>
        <taxon>Bacillati</taxon>
        <taxon>Bacillota</taxon>
        <taxon>Bacilli</taxon>
        <taxon>Bacillales</taxon>
        <taxon>Bacillaceae</taxon>
        <taxon>Priestia</taxon>
    </lineage>
</organism>
<dbReference type="HOGENOM" id="CLU_128055_0_0_9"/>
<keyword evidence="2" id="KW-0997">Cell inner membrane</keyword>
<accession>A0A0B6AMH2</accession>
<keyword evidence="1" id="KW-1003">Cell membrane</keyword>
<evidence type="ECO:0000313" key="4">
    <source>
        <dbReference type="EMBL" id="AJI24711.1"/>
    </source>
</evidence>